<sequence length="695" mass="77302">MNNAAANAPPDSGATVELIVYTTQRRLRTNGISNDNAPWRYHCPLLIGTELGGDGVLSPVCYYEDIDISDIIVQHGRGPVDIDKLQGDPENFEMDYRFSIRLGGTGDNDLHFRGVLTDREGEWDWRGRYAGRRAQLRGRPAAEIYGPDGRSTLQELLSFPSMSVQGTTAAQEEASRILERLINASIPQDVQQTLNLNIPPLSDEEEKIRQFAPDFLPRAAVVTLFKQWHKSEHVDGKQRSRIDTNRCDQFYPVCTAYSAPTDSIDPVSEFGWDRVKDADIIEKVQAQYGLISLACYRLGYRRKVARLRPFLSHPAYWYRRLSEYLVSPIHCARFSMRVSVRDSRVEPDIHDWYTHLALLKEAAGDNLGDTPKIETVLHTLQGIALISSISETELDDSFIARLEELFTQIENLMVDSEEYIQLNKDLAIRKALMQGGTRRSLIQFIQNYRLACGRTPSIGETIKAFYQSSSTKPLDSSTPLVGSSRCLGLPPRLASILVGLAMVSLLNDLLTKEKKLSLSEKITICLSLAPTIITSTWDLAKGIGSYFSRFLPNRLGKSLSTRCTAVFNRAGQLWSKVEMTFSYALGVVVAGFCVWSAFDRFQKAWNNGETIDKWAAGCDLMLSALLFIVTTGKAIALACGASATLVAYFGLLGGGTVITAVVSSLLFAAIKWQQNKDPVAPFITKYGNMYGLLKA</sequence>
<accession>A0A0K6G6E4</accession>
<protein>
    <submittedName>
        <fullName evidence="2">Genome polyprotein 1</fullName>
    </submittedName>
</protein>
<keyword evidence="1" id="KW-1133">Transmembrane helix</keyword>
<keyword evidence="3" id="KW-1185">Reference proteome</keyword>
<evidence type="ECO:0000256" key="1">
    <source>
        <dbReference type="SAM" id="Phobius"/>
    </source>
</evidence>
<feature type="transmembrane region" description="Helical" evidence="1">
    <location>
        <begin position="619"/>
        <end position="643"/>
    </location>
</feature>
<dbReference type="Proteomes" id="UP000044841">
    <property type="component" value="Unassembled WGS sequence"/>
</dbReference>
<keyword evidence="1" id="KW-0812">Transmembrane</keyword>
<dbReference type="EMBL" id="CYGV01001402">
    <property type="protein sequence ID" value="CUA74046.1"/>
    <property type="molecule type" value="Genomic_DNA"/>
</dbReference>
<gene>
    <name evidence="2" type="ORF">RSOLAG22IIIB_10919</name>
</gene>
<evidence type="ECO:0000313" key="3">
    <source>
        <dbReference type="Proteomes" id="UP000044841"/>
    </source>
</evidence>
<organism evidence="2 3">
    <name type="scientific">Rhizoctonia solani</name>
    <dbReference type="NCBI Taxonomy" id="456999"/>
    <lineage>
        <taxon>Eukaryota</taxon>
        <taxon>Fungi</taxon>
        <taxon>Dikarya</taxon>
        <taxon>Basidiomycota</taxon>
        <taxon>Agaricomycotina</taxon>
        <taxon>Agaricomycetes</taxon>
        <taxon>Cantharellales</taxon>
        <taxon>Ceratobasidiaceae</taxon>
        <taxon>Rhizoctonia</taxon>
    </lineage>
</organism>
<evidence type="ECO:0000313" key="2">
    <source>
        <dbReference type="EMBL" id="CUA74046.1"/>
    </source>
</evidence>
<proteinExistence type="predicted"/>
<reference evidence="2 3" key="1">
    <citation type="submission" date="2015-07" db="EMBL/GenBank/DDBJ databases">
        <authorList>
            <person name="Noorani M."/>
        </authorList>
    </citation>
    <scope>NUCLEOTIDE SEQUENCE [LARGE SCALE GENOMIC DNA]</scope>
    <source>
        <strain evidence="2">BBA 69670</strain>
    </source>
</reference>
<feature type="transmembrane region" description="Helical" evidence="1">
    <location>
        <begin position="649"/>
        <end position="670"/>
    </location>
</feature>
<dbReference type="AlphaFoldDB" id="A0A0K6G6E4"/>
<feature type="transmembrane region" description="Helical" evidence="1">
    <location>
        <begin position="581"/>
        <end position="598"/>
    </location>
</feature>
<keyword evidence="1" id="KW-0472">Membrane</keyword>
<name>A0A0K6G6E4_9AGAM</name>